<dbReference type="GO" id="GO:0005930">
    <property type="term" value="C:axoneme"/>
    <property type="evidence" value="ECO:0007669"/>
    <property type="project" value="UniProtKB-SubCell"/>
</dbReference>
<keyword evidence="2" id="KW-0963">Cytoplasm</keyword>
<dbReference type="PANTHER" id="PTHR22455:SF10">
    <property type="entry name" value="CILIA- AND FLAGELLA-ASSOCIATED PROTEIN 91"/>
    <property type="match status" value="1"/>
</dbReference>
<dbReference type="Pfam" id="PF14738">
    <property type="entry name" value="CFAP91"/>
    <property type="match status" value="1"/>
</dbReference>
<evidence type="ECO:0000256" key="4">
    <source>
        <dbReference type="ARBA" id="ARBA00023273"/>
    </source>
</evidence>
<comment type="subcellular location">
    <subcellularLocation>
        <location evidence="1">Cytoplasm</location>
        <location evidence="1">Cytoskeleton</location>
        <location evidence="1">Cilium axoneme</location>
    </subcellularLocation>
</comment>
<dbReference type="InterPro" id="IPR026720">
    <property type="entry name" value="CFAP91"/>
</dbReference>
<evidence type="ECO:0000259" key="9">
    <source>
        <dbReference type="Pfam" id="PF14738"/>
    </source>
</evidence>
<proteinExistence type="inferred from homology"/>
<feature type="compositionally biased region" description="Polar residues" evidence="8">
    <location>
        <begin position="701"/>
        <end position="713"/>
    </location>
</feature>
<feature type="domain" description="CFAP91" evidence="9">
    <location>
        <begin position="172"/>
        <end position="325"/>
    </location>
</feature>
<feature type="coiled-coil region" evidence="7">
    <location>
        <begin position="560"/>
        <end position="588"/>
    </location>
</feature>
<sequence length="729" mass="84743">MKAAAVLTVSEERRHPPLGESNPPDDRDNRTRWTYRRVVITAGPVHTVLSEVDRARTRCRTVPFQNHTRIRKVLDFASMFSEHPNYTVKVDPADPGPAFAAPDQLRWTQPPQTGKNQQTWQIKECRVTGADYWKYFKRPLNPSSHQLLPHVVFAQEDLEIPGQQPTHFTVGVQTDYRENETQTDPYSPGYVIRRGATASELLQLAALSWGRGLPAGLDEVEMIEWAREKQALEARLPPLDDKSQLKKRRRMLEEILAKEWALRDGKIQKLQEARLAVLKDQLRRRHEAQENATFQRINQMYAEYEEEKETRLQKIHNDYLRSLRKLETKRKTAEGKRLDIVTEFQRYVLTDSRTNKSGSQNSITNKGEQIQAELHQSVPKPGIKIHKPKVANNPNQTRVGKAVDLLLEYKAQIEEKTHENKRPLRFLVKKTKITPVSAREKSPPQSEEQTELAVIVLQKLLRGRRMQHEMCEGVEDSRDFMRELRTVHSIHSEEQELLKADKELVMRQKNQRDRQRQKASEEEAVHRGVVGAEQELLFDTLSKEMVRLQEERRLHALALLADRERRRREAEESGRRQEEERRRREEDEIFRQVVQVHQQSVDMYLEDIILETLDKMSHEKAREEIHEKLKELNEIAYAMEKSLDERQSEEIVSELLHSHLIPGVEKSIFWQNVRRKQRKHLQAAQSVIQEIIAPGGALSTAPRSTSPGATSSTEGEEDQSRPETAGHQE</sequence>
<feature type="region of interest" description="Disordered" evidence="8">
    <location>
        <begin position="694"/>
        <end position="729"/>
    </location>
</feature>
<keyword evidence="3" id="KW-0206">Cytoskeleton</keyword>
<keyword evidence="7" id="KW-0175">Coiled coil</keyword>
<reference evidence="10" key="3">
    <citation type="submission" date="2025-08" db="UniProtKB">
        <authorList>
            <consortium name="Ensembl"/>
        </authorList>
    </citation>
    <scope>IDENTIFICATION</scope>
    <source>
        <strain evidence="10">HSOK</strain>
    </source>
</reference>
<organism evidence="10 11">
    <name type="scientific">Oryzias latipes</name>
    <name type="common">Japanese rice fish</name>
    <name type="synonym">Japanese killifish</name>
    <dbReference type="NCBI Taxonomy" id="8090"/>
    <lineage>
        <taxon>Eukaryota</taxon>
        <taxon>Metazoa</taxon>
        <taxon>Chordata</taxon>
        <taxon>Craniata</taxon>
        <taxon>Vertebrata</taxon>
        <taxon>Euteleostomi</taxon>
        <taxon>Actinopterygii</taxon>
        <taxon>Neopterygii</taxon>
        <taxon>Teleostei</taxon>
        <taxon>Neoteleostei</taxon>
        <taxon>Acanthomorphata</taxon>
        <taxon>Ovalentaria</taxon>
        <taxon>Atherinomorphae</taxon>
        <taxon>Beloniformes</taxon>
        <taxon>Adrianichthyidae</taxon>
        <taxon>Oryziinae</taxon>
        <taxon>Oryzias</taxon>
    </lineage>
</organism>
<comment type="similarity">
    <text evidence="5">Belongs to the CFAP91 family.</text>
</comment>
<name>A0A3P9J6S5_ORYLA</name>
<protein>
    <recommendedName>
        <fullName evidence="6">Cilia- and flagella-associated protein 91</fullName>
    </recommendedName>
</protein>
<evidence type="ECO:0000256" key="7">
    <source>
        <dbReference type="SAM" id="Coils"/>
    </source>
</evidence>
<evidence type="ECO:0000256" key="3">
    <source>
        <dbReference type="ARBA" id="ARBA00023212"/>
    </source>
</evidence>
<evidence type="ECO:0000313" key="11">
    <source>
        <dbReference type="Proteomes" id="UP000265200"/>
    </source>
</evidence>
<reference key="1">
    <citation type="journal article" date="2007" name="Nature">
        <title>The medaka draft genome and insights into vertebrate genome evolution.</title>
        <authorList>
            <person name="Kasahara M."/>
            <person name="Naruse K."/>
            <person name="Sasaki S."/>
            <person name="Nakatani Y."/>
            <person name="Qu W."/>
            <person name="Ahsan B."/>
            <person name="Yamada T."/>
            <person name="Nagayasu Y."/>
            <person name="Doi K."/>
            <person name="Kasai Y."/>
            <person name="Jindo T."/>
            <person name="Kobayashi D."/>
            <person name="Shimada A."/>
            <person name="Toyoda A."/>
            <person name="Kuroki Y."/>
            <person name="Fujiyama A."/>
            <person name="Sasaki T."/>
            <person name="Shimizu A."/>
            <person name="Asakawa S."/>
            <person name="Shimizu N."/>
            <person name="Hashimoto S."/>
            <person name="Yang J."/>
            <person name="Lee Y."/>
            <person name="Matsushima K."/>
            <person name="Sugano S."/>
            <person name="Sakaizumi M."/>
            <person name="Narita T."/>
            <person name="Ohishi K."/>
            <person name="Haga S."/>
            <person name="Ohta F."/>
            <person name="Nomoto H."/>
            <person name="Nogata K."/>
            <person name="Morishita T."/>
            <person name="Endo T."/>
            <person name="Shin-I T."/>
            <person name="Takeda H."/>
            <person name="Morishita S."/>
            <person name="Kohara Y."/>
        </authorList>
    </citation>
    <scope>NUCLEOTIDE SEQUENCE [LARGE SCALE GENOMIC DNA]</scope>
    <source>
        <strain>Hd-rR</strain>
    </source>
</reference>
<reference evidence="10" key="4">
    <citation type="submission" date="2025-09" db="UniProtKB">
        <authorList>
            <consortium name="Ensembl"/>
        </authorList>
    </citation>
    <scope>IDENTIFICATION</scope>
    <source>
        <strain evidence="10">HSOK</strain>
    </source>
</reference>
<feature type="compositionally biased region" description="Basic and acidic residues" evidence="8">
    <location>
        <begin position="718"/>
        <end position="729"/>
    </location>
</feature>
<evidence type="ECO:0000256" key="5">
    <source>
        <dbReference type="ARBA" id="ARBA00029468"/>
    </source>
</evidence>
<dbReference type="Proteomes" id="UP000265200">
    <property type="component" value="Chromosome 21"/>
</dbReference>
<keyword evidence="4" id="KW-0966">Cell projection</keyword>
<accession>A0A3P9J6S5</accession>
<evidence type="ECO:0000256" key="6">
    <source>
        <dbReference type="ARBA" id="ARBA00029555"/>
    </source>
</evidence>
<evidence type="ECO:0000256" key="8">
    <source>
        <dbReference type="SAM" id="MobiDB-lite"/>
    </source>
</evidence>
<reference evidence="10 11" key="2">
    <citation type="submission" date="2017-04" db="EMBL/GenBank/DDBJ databases">
        <title>CpG methylation of centromeres and impact of large insertions on vertebrate speciation.</title>
        <authorList>
            <person name="Ichikawa K."/>
            <person name="Yoshimura J."/>
            <person name="Morishita S."/>
        </authorList>
    </citation>
    <scope>NUCLEOTIDE SEQUENCE</scope>
    <source>
        <strain evidence="10 11">HSOK</strain>
    </source>
</reference>
<dbReference type="PANTHER" id="PTHR22455">
    <property type="entry name" value="CILIA- AND FLAGELLA-ASSOCIATED PROTEIN 91"/>
    <property type="match status" value="1"/>
</dbReference>
<evidence type="ECO:0000256" key="2">
    <source>
        <dbReference type="ARBA" id="ARBA00022490"/>
    </source>
</evidence>
<dbReference type="AlphaFoldDB" id="A0A3P9J6S5"/>
<dbReference type="InterPro" id="IPR032840">
    <property type="entry name" value="CFAP91_dom"/>
</dbReference>
<dbReference type="Ensembl" id="ENSORLT00015015768.1">
    <property type="protein sequence ID" value="ENSORLP00015027919.1"/>
    <property type="gene ID" value="ENSORLG00015010273.1"/>
</dbReference>
<evidence type="ECO:0000256" key="1">
    <source>
        <dbReference type="ARBA" id="ARBA00004430"/>
    </source>
</evidence>
<feature type="region of interest" description="Disordered" evidence="8">
    <location>
        <begin position="1"/>
        <end position="30"/>
    </location>
</feature>
<evidence type="ECO:0000313" key="10">
    <source>
        <dbReference type="Ensembl" id="ENSORLP00015027919.1"/>
    </source>
</evidence>